<protein>
    <submittedName>
        <fullName evidence="3">Helix-turn-helix domain-containing protein</fullName>
    </submittedName>
</protein>
<evidence type="ECO:0000313" key="4">
    <source>
        <dbReference type="Proteomes" id="UP000509597"/>
    </source>
</evidence>
<dbReference type="Proteomes" id="UP000509597">
    <property type="component" value="Chromosome"/>
</dbReference>
<dbReference type="EMBL" id="CP058627">
    <property type="protein sequence ID" value="QLG87924.1"/>
    <property type="molecule type" value="Genomic_DNA"/>
</dbReference>
<dbReference type="InterPro" id="IPR050400">
    <property type="entry name" value="Bact_Cytoskel_RodZ"/>
</dbReference>
<keyword evidence="1" id="KW-1133">Transmembrane helix</keyword>
<dbReference type="GO" id="GO:0003677">
    <property type="term" value="F:DNA binding"/>
    <property type="evidence" value="ECO:0007669"/>
    <property type="project" value="InterPro"/>
</dbReference>
<dbReference type="RefSeq" id="WP_179358004.1">
    <property type="nucleotide sequence ID" value="NZ_CP058627.1"/>
</dbReference>
<dbReference type="KEGG" id="chiz:HQ393_06410"/>
<keyword evidence="1" id="KW-0812">Transmembrane</keyword>
<gene>
    <name evidence="3" type="ORF">HQ393_06410</name>
</gene>
<accession>A0A7H9BKA9</accession>
<evidence type="ECO:0000259" key="2">
    <source>
        <dbReference type="Pfam" id="PF13464"/>
    </source>
</evidence>
<dbReference type="Pfam" id="PF13413">
    <property type="entry name" value="HTH_25"/>
    <property type="match status" value="1"/>
</dbReference>
<feature type="transmembrane region" description="Helical" evidence="1">
    <location>
        <begin position="121"/>
        <end position="141"/>
    </location>
</feature>
<dbReference type="Pfam" id="PF13464">
    <property type="entry name" value="RodZ_C"/>
    <property type="match status" value="1"/>
</dbReference>
<evidence type="ECO:0000256" key="1">
    <source>
        <dbReference type="SAM" id="Phobius"/>
    </source>
</evidence>
<name>A0A7H9BKA9_9NEIS</name>
<dbReference type="InterPro" id="IPR010982">
    <property type="entry name" value="Lambda_DNA-bd_dom_sf"/>
</dbReference>
<keyword evidence="4" id="KW-1185">Reference proteome</keyword>
<dbReference type="InterPro" id="IPR001387">
    <property type="entry name" value="Cro/C1-type_HTH"/>
</dbReference>
<dbReference type="CDD" id="cd00093">
    <property type="entry name" value="HTH_XRE"/>
    <property type="match status" value="1"/>
</dbReference>
<dbReference type="AlphaFoldDB" id="A0A7H9BKA9"/>
<dbReference type="PANTHER" id="PTHR34475">
    <property type="match status" value="1"/>
</dbReference>
<dbReference type="PANTHER" id="PTHR34475:SF1">
    <property type="entry name" value="CYTOSKELETON PROTEIN RODZ"/>
    <property type="match status" value="1"/>
</dbReference>
<keyword evidence="1" id="KW-0472">Membrane</keyword>
<dbReference type="Gene3D" id="1.10.260.40">
    <property type="entry name" value="lambda repressor-like DNA-binding domains"/>
    <property type="match status" value="1"/>
</dbReference>
<feature type="domain" description="Cytoskeleton protein RodZ-like C-terminal" evidence="2">
    <location>
        <begin position="233"/>
        <end position="301"/>
    </location>
</feature>
<reference evidence="3 4" key="1">
    <citation type="submission" date="2020-07" db="EMBL/GenBank/DDBJ databases">
        <title>Complete genome sequence of Chitinibacter sp. 2T18.</title>
        <authorList>
            <person name="Bae J.-W."/>
            <person name="Choi J.-W."/>
        </authorList>
    </citation>
    <scope>NUCLEOTIDE SEQUENCE [LARGE SCALE GENOMIC DNA]</scope>
    <source>
        <strain evidence="3 4">2T18</strain>
    </source>
</reference>
<organism evidence="3 4">
    <name type="scientific">Chitinibacter bivalviorum</name>
    <dbReference type="NCBI Taxonomy" id="2739434"/>
    <lineage>
        <taxon>Bacteria</taxon>
        <taxon>Pseudomonadati</taxon>
        <taxon>Pseudomonadota</taxon>
        <taxon>Betaproteobacteria</taxon>
        <taxon>Neisseriales</taxon>
        <taxon>Chitinibacteraceae</taxon>
        <taxon>Chitinibacter</taxon>
    </lineage>
</organism>
<proteinExistence type="predicted"/>
<dbReference type="InterPro" id="IPR025194">
    <property type="entry name" value="RodZ-like_C"/>
</dbReference>
<sequence length="304" mass="32049">MTDQIENTANNTFLPAGRQLRLAREAKGLSVDDIAGQLKLARRQIEAIEKEAFDELPSNLFIRGFVRNYARLVGLDVEPLLQYLATVLPEERVQSVLPSSSAEDGSTVMLSERSSGSRSSLLLIMSLIGMFIGVAAVYWYLQQPSSPDLALAEVSTPEVVDASVVAQASSVEVAAVASVASAATTVAVASAPIVSPNAAVVASAVLAATPVASKVTQAASVVAGEVELALMTESDSWVQIVDANGNKVMSEIVRPGFERKASGKPPFSVKIGNAPKTKLFMHGQPVDLNSYIKPGSDVVNLELK</sequence>
<evidence type="ECO:0000313" key="3">
    <source>
        <dbReference type="EMBL" id="QLG87924.1"/>
    </source>
</evidence>